<protein>
    <submittedName>
        <fullName evidence="1">Uncharacterized protein</fullName>
    </submittedName>
</protein>
<dbReference type="EMBL" id="AEXN01000033">
    <property type="protein sequence ID" value="EGC83330.1"/>
    <property type="molecule type" value="Genomic_DNA"/>
</dbReference>
<dbReference type="Proteomes" id="UP000005277">
    <property type="component" value="Unassembled WGS sequence"/>
</dbReference>
<sequence length="113" mass="12908">MSINLWEETIGVIENNNRTWDDVTHISGIDFQISKENYERVAKKTYYDSGFGAQEVANDLVIYGAGFLMKRGEYDGSEWWEFVDFGCTTNPPVVEINRLGGGMWNTLEELNEA</sequence>
<accession>F0H2D5</accession>
<dbReference type="OrthoDB" id="2243818at2"/>
<dbReference type="AlphaFoldDB" id="F0H2D5"/>
<gene>
    <name evidence="1" type="ORF">HMPREF9246_0296</name>
</gene>
<comment type="caution">
    <text evidence="1">The sequence shown here is derived from an EMBL/GenBank/DDBJ whole genome shotgun (WGS) entry which is preliminary data.</text>
</comment>
<evidence type="ECO:0000313" key="2">
    <source>
        <dbReference type="Proteomes" id="UP000005277"/>
    </source>
</evidence>
<reference evidence="1 2" key="1">
    <citation type="submission" date="2011-01" db="EMBL/GenBank/DDBJ databases">
        <authorList>
            <person name="Durkin A.S."/>
            <person name="Madupu R."/>
            <person name="Torralba M."/>
            <person name="Gillis M."/>
            <person name="Methe B."/>
            <person name="Sutton G."/>
            <person name="Nelson K.E."/>
        </authorList>
    </citation>
    <scope>NUCLEOTIDE SEQUENCE [LARGE SCALE GENOMIC DNA]</scope>
    <source>
        <strain evidence="1 2">ACS-025-V-Sch4</strain>
    </source>
</reference>
<name>F0H2D5_9FIRM</name>
<proteinExistence type="predicted"/>
<organism evidence="1 2">
    <name type="scientific">Anaerococcus hydrogenalis ACS-025-V-Sch4</name>
    <dbReference type="NCBI Taxonomy" id="879306"/>
    <lineage>
        <taxon>Bacteria</taxon>
        <taxon>Bacillati</taxon>
        <taxon>Bacillota</taxon>
        <taxon>Tissierellia</taxon>
        <taxon>Tissierellales</taxon>
        <taxon>Peptoniphilaceae</taxon>
        <taxon>Anaerococcus</taxon>
    </lineage>
</organism>
<keyword evidence="2" id="KW-1185">Reference proteome</keyword>
<dbReference type="RefSeq" id="WP_004818045.1">
    <property type="nucleotide sequence ID" value="NZ_AEXN01000033.1"/>
</dbReference>
<evidence type="ECO:0000313" key="1">
    <source>
        <dbReference type="EMBL" id="EGC83330.1"/>
    </source>
</evidence>